<organism evidence="2 3">
    <name type="scientific">Polarella glacialis</name>
    <name type="common">Dinoflagellate</name>
    <dbReference type="NCBI Taxonomy" id="89957"/>
    <lineage>
        <taxon>Eukaryota</taxon>
        <taxon>Sar</taxon>
        <taxon>Alveolata</taxon>
        <taxon>Dinophyceae</taxon>
        <taxon>Suessiales</taxon>
        <taxon>Suessiaceae</taxon>
        <taxon>Polarella</taxon>
    </lineage>
</organism>
<evidence type="ECO:0000256" key="1">
    <source>
        <dbReference type="SAM" id="MobiDB-lite"/>
    </source>
</evidence>
<evidence type="ECO:0000313" key="2">
    <source>
        <dbReference type="EMBL" id="CAE8699996.1"/>
    </source>
</evidence>
<evidence type="ECO:0000313" key="3">
    <source>
        <dbReference type="Proteomes" id="UP000626109"/>
    </source>
</evidence>
<feature type="region of interest" description="Disordered" evidence="1">
    <location>
        <begin position="30"/>
        <end position="91"/>
    </location>
</feature>
<feature type="non-terminal residue" evidence="2">
    <location>
        <position position="162"/>
    </location>
</feature>
<dbReference type="EMBL" id="CAJNNW010029362">
    <property type="protein sequence ID" value="CAE8699996.1"/>
    <property type="molecule type" value="Genomic_DNA"/>
</dbReference>
<reference evidence="2" key="1">
    <citation type="submission" date="2021-02" db="EMBL/GenBank/DDBJ databases">
        <authorList>
            <person name="Dougan E. K."/>
            <person name="Rhodes N."/>
            <person name="Thang M."/>
            <person name="Chan C."/>
        </authorList>
    </citation>
    <scope>NUCLEOTIDE SEQUENCE</scope>
</reference>
<accession>A0A813KGE9</accession>
<feature type="compositionally biased region" description="Low complexity" evidence="1">
    <location>
        <begin position="35"/>
        <end position="48"/>
    </location>
</feature>
<dbReference type="AlphaFoldDB" id="A0A813KGE9"/>
<protein>
    <submittedName>
        <fullName evidence="2">Uncharacterized protein</fullName>
    </submittedName>
</protein>
<gene>
    <name evidence="2" type="ORF">PGLA2088_LOCUS31396</name>
</gene>
<dbReference type="Proteomes" id="UP000626109">
    <property type="component" value="Unassembled WGS sequence"/>
</dbReference>
<sequence length="162" mass="17925">VDKAQNIKTRRVVPEKICAFMQTKAPNTMLKLGQKPAGPDGKPAAAAGFQFRPGQKSKRKAAEDDNATLLRSIAERRDDPAEKARKEEESQLFDGIRNTLANWVQHCLASEEKQQKLLKVGTLSCRFSVPVSGWTPGLEEKTAAMVETYGGRLTQSKLTEQQ</sequence>
<name>A0A813KGE9_POLGL</name>
<feature type="non-terminal residue" evidence="2">
    <location>
        <position position="1"/>
    </location>
</feature>
<comment type="caution">
    <text evidence="2">The sequence shown here is derived from an EMBL/GenBank/DDBJ whole genome shotgun (WGS) entry which is preliminary data.</text>
</comment>
<feature type="compositionally biased region" description="Basic and acidic residues" evidence="1">
    <location>
        <begin position="73"/>
        <end position="89"/>
    </location>
</feature>
<proteinExistence type="predicted"/>